<name>A0ABN2RHY9_9MICO</name>
<organism evidence="5 6">
    <name type="scientific">Microbacterium deminutum</name>
    <dbReference type="NCBI Taxonomy" id="344164"/>
    <lineage>
        <taxon>Bacteria</taxon>
        <taxon>Bacillati</taxon>
        <taxon>Actinomycetota</taxon>
        <taxon>Actinomycetes</taxon>
        <taxon>Micrococcales</taxon>
        <taxon>Microbacteriaceae</taxon>
        <taxon>Microbacterium</taxon>
    </lineage>
</organism>
<protein>
    <submittedName>
        <fullName evidence="5">LacI family DNA-binding transcriptional regulator</fullName>
    </submittedName>
</protein>
<dbReference type="GO" id="GO:0003677">
    <property type="term" value="F:DNA binding"/>
    <property type="evidence" value="ECO:0007669"/>
    <property type="project" value="UniProtKB-KW"/>
</dbReference>
<dbReference type="RefSeq" id="WP_344097246.1">
    <property type="nucleotide sequence ID" value="NZ_BAAAOG010000011.1"/>
</dbReference>
<dbReference type="InterPro" id="IPR046335">
    <property type="entry name" value="LacI/GalR-like_sensor"/>
</dbReference>
<accession>A0ABN2RHY9</accession>
<sequence length="338" mass="36242">MGVTVKDLARVAGVSTATVSRALRGFDSVDPETRQLVLDVAKRLDYVGSPAAAALSTGKAGSIGIITPFVDRLAFLRMLGGIEREMRAANMDLLLYRTGDPSDPHPVPPRKRLARRVDGFLILSVAAESPDLEEILKLGMPVTMFGTTGPGASSVYIDDRAGAAAAMDHLLERGHRRIAVIYGREIDNPIVLEHQRYLGCLDAMRRAGVPVEDRLQVPGHYTMAGGERAMAQLLERDEPPSAVFAFSDEMAYGAIQAMKNRGVRPGHDIAIIGYDGHEISAALDLSTISVPFELIGATAARELLHELGQTSAPRTAKVLPTELIARASTGTASFHAEL</sequence>
<evidence type="ECO:0000256" key="3">
    <source>
        <dbReference type="ARBA" id="ARBA00023163"/>
    </source>
</evidence>
<gene>
    <name evidence="5" type="ORF">GCM10009776_35590</name>
</gene>
<comment type="caution">
    <text evidence="5">The sequence shown here is derived from an EMBL/GenBank/DDBJ whole genome shotgun (WGS) entry which is preliminary data.</text>
</comment>
<dbReference type="CDD" id="cd01392">
    <property type="entry name" value="HTH_LacI"/>
    <property type="match status" value="1"/>
</dbReference>
<dbReference type="PANTHER" id="PTHR30146">
    <property type="entry name" value="LACI-RELATED TRANSCRIPTIONAL REPRESSOR"/>
    <property type="match status" value="1"/>
</dbReference>
<dbReference type="PROSITE" id="PS50932">
    <property type="entry name" value="HTH_LACI_2"/>
    <property type="match status" value="1"/>
</dbReference>
<dbReference type="SUPFAM" id="SSF53822">
    <property type="entry name" value="Periplasmic binding protein-like I"/>
    <property type="match status" value="1"/>
</dbReference>
<dbReference type="CDD" id="cd06267">
    <property type="entry name" value="PBP1_LacI_sugar_binding-like"/>
    <property type="match status" value="1"/>
</dbReference>
<evidence type="ECO:0000256" key="2">
    <source>
        <dbReference type="ARBA" id="ARBA00023125"/>
    </source>
</evidence>
<dbReference type="PROSITE" id="PS00356">
    <property type="entry name" value="HTH_LACI_1"/>
    <property type="match status" value="1"/>
</dbReference>
<keyword evidence="2 5" id="KW-0238">DNA-binding</keyword>
<dbReference type="Proteomes" id="UP001499933">
    <property type="component" value="Unassembled WGS sequence"/>
</dbReference>
<keyword evidence="6" id="KW-1185">Reference proteome</keyword>
<proteinExistence type="predicted"/>
<reference evidence="5 6" key="1">
    <citation type="journal article" date="2019" name="Int. J. Syst. Evol. Microbiol.">
        <title>The Global Catalogue of Microorganisms (GCM) 10K type strain sequencing project: providing services to taxonomists for standard genome sequencing and annotation.</title>
        <authorList>
            <consortium name="The Broad Institute Genomics Platform"/>
            <consortium name="The Broad Institute Genome Sequencing Center for Infectious Disease"/>
            <person name="Wu L."/>
            <person name="Ma J."/>
        </authorList>
    </citation>
    <scope>NUCLEOTIDE SEQUENCE [LARGE SCALE GENOMIC DNA]</scope>
    <source>
        <strain evidence="5 6">JCM 14901</strain>
    </source>
</reference>
<dbReference type="InterPro" id="IPR028082">
    <property type="entry name" value="Peripla_BP_I"/>
</dbReference>
<dbReference type="Pfam" id="PF13377">
    <property type="entry name" value="Peripla_BP_3"/>
    <property type="match status" value="1"/>
</dbReference>
<keyword evidence="1" id="KW-0805">Transcription regulation</keyword>
<dbReference type="SMART" id="SM00354">
    <property type="entry name" value="HTH_LACI"/>
    <property type="match status" value="1"/>
</dbReference>
<evidence type="ECO:0000313" key="6">
    <source>
        <dbReference type="Proteomes" id="UP001499933"/>
    </source>
</evidence>
<feature type="domain" description="HTH lacI-type" evidence="4">
    <location>
        <begin position="3"/>
        <end position="57"/>
    </location>
</feature>
<dbReference type="EMBL" id="BAAAOG010000011">
    <property type="protein sequence ID" value="GAA1969387.1"/>
    <property type="molecule type" value="Genomic_DNA"/>
</dbReference>
<dbReference type="PANTHER" id="PTHR30146:SF138">
    <property type="entry name" value="TRANSCRIPTIONAL REGULATORY PROTEIN"/>
    <property type="match status" value="1"/>
</dbReference>
<dbReference type="Gene3D" id="1.10.260.40">
    <property type="entry name" value="lambda repressor-like DNA-binding domains"/>
    <property type="match status" value="1"/>
</dbReference>
<dbReference type="Pfam" id="PF00356">
    <property type="entry name" value="LacI"/>
    <property type="match status" value="1"/>
</dbReference>
<dbReference type="SUPFAM" id="SSF47413">
    <property type="entry name" value="lambda repressor-like DNA-binding domains"/>
    <property type="match status" value="1"/>
</dbReference>
<keyword evidence="3" id="KW-0804">Transcription</keyword>
<dbReference type="InterPro" id="IPR000843">
    <property type="entry name" value="HTH_LacI"/>
</dbReference>
<dbReference type="Gene3D" id="3.40.50.2300">
    <property type="match status" value="2"/>
</dbReference>
<dbReference type="InterPro" id="IPR010982">
    <property type="entry name" value="Lambda_DNA-bd_dom_sf"/>
</dbReference>
<evidence type="ECO:0000259" key="4">
    <source>
        <dbReference type="PROSITE" id="PS50932"/>
    </source>
</evidence>
<evidence type="ECO:0000256" key="1">
    <source>
        <dbReference type="ARBA" id="ARBA00023015"/>
    </source>
</evidence>
<evidence type="ECO:0000313" key="5">
    <source>
        <dbReference type="EMBL" id="GAA1969387.1"/>
    </source>
</evidence>